<organism evidence="2 3">
    <name type="scientific">Araneus ventricosus</name>
    <name type="common">Orbweaver spider</name>
    <name type="synonym">Epeira ventricosa</name>
    <dbReference type="NCBI Taxonomy" id="182803"/>
    <lineage>
        <taxon>Eukaryota</taxon>
        <taxon>Metazoa</taxon>
        <taxon>Ecdysozoa</taxon>
        <taxon>Arthropoda</taxon>
        <taxon>Chelicerata</taxon>
        <taxon>Arachnida</taxon>
        <taxon>Araneae</taxon>
        <taxon>Araneomorphae</taxon>
        <taxon>Entelegynae</taxon>
        <taxon>Araneoidea</taxon>
        <taxon>Araneidae</taxon>
        <taxon>Araneus</taxon>
    </lineage>
</organism>
<sequence>MNEPPLVVSEDMCEMLQEDIKYMQNDNKDIGRNKEPVSKSEEDNHSFEEKFVSDLSCNDVEAFFLNLEQRIEILRQYENVKSSRKLAELFYCGRTQINEIIKEKYLILKEYEDFKFRGDKRTRHEKYVDINEAVL</sequence>
<keyword evidence="3" id="KW-1185">Reference proteome</keyword>
<feature type="region of interest" description="Disordered" evidence="1">
    <location>
        <begin position="25"/>
        <end position="45"/>
    </location>
</feature>
<reference evidence="2 3" key="1">
    <citation type="journal article" date="2019" name="Sci. Rep.">
        <title>Orb-weaving spider Araneus ventricosus genome elucidates the spidroin gene catalogue.</title>
        <authorList>
            <person name="Kono N."/>
            <person name="Nakamura H."/>
            <person name="Ohtoshi R."/>
            <person name="Moran D.A.P."/>
            <person name="Shinohara A."/>
            <person name="Yoshida Y."/>
            <person name="Fujiwara M."/>
            <person name="Mori M."/>
            <person name="Tomita M."/>
            <person name="Arakawa K."/>
        </authorList>
    </citation>
    <scope>NUCLEOTIDE SEQUENCE [LARGE SCALE GENOMIC DNA]</scope>
</reference>
<gene>
    <name evidence="2" type="ORF">AVEN_117078_1</name>
</gene>
<dbReference type="Proteomes" id="UP000499080">
    <property type="component" value="Unassembled WGS sequence"/>
</dbReference>
<name>A0A4Y2RG22_ARAVE</name>
<dbReference type="EMBL" id="BGPR01016674">
    <property type="protein sequence ID" value="GBN73805.1"/>
    <property type="molecule type" value="Genomic_DNA"/>
</dbReference>
<proteinExistence type="predicted"/>
<dbReference type="Gene3D" id="1.10.10.60">
    <property type="entry name" value="Homeodomain-like"/>
    <property type="match status" value="1"/>
</dbReference>
<protein>
    <submittedName>
        <fullName evidence="2">Uncharacterized protein</fullName>
    </submittedName>
</protein>
<comment type="caution">
    <text evidence="2">The sequence shown here is derived from an EMBL/GenBank/DDBJ whole genome shotgun (WGS) entry which is preliminary data.</text>
</comment>
<evidence type="ECO:0000313" key="2">
    <source>
        <dbReference type="EMBL" id="GBN73805.1"/>
    </source>
</evidence>
<accession>A0A4Y2RG22</accession>
<evidence type="ECO:0000313" key="3">
    <source>
        <dbReference type="Proteomes" id="UP000499080"/>
    </source>
</evidence>
<evidence type="ECO:0000256" key="1">
    <source>
        <dbReference type="SAM" id="MobiDB-lite"/>
    </source>
</evidence>
<dbReference type="AlphaFoldDB" id="A0A4Y2RG22"/>